<dbReference type="PANTHER" id="PTHR37423:SF5">
    <property type="entry name" value="SOLUBLE LYTIC MUREIN TRANSGLYCOSYLASE"/>
    <property type="match status" value="1"/>
</dbReference>
<feature type="region of interest" description="Disordered" evidence="3">
    <location>
        <begin position="149"/>
        <end position="173"/>
    </location>
</feature>
<dbReference type="InterPro" id="IPR008258">
    <property type="entry name" value="Transglycosylase_SLT_dom_1"/>
</dbReference>
<dbReference type="EMBL" id="CP038141">
    <property type="protein sequence ID" value="QDH17949.1"/>
    <property type="molecule type" value="Genomic_DNA"/>
</dbReference>
<sequence>MLVSVLILAGGTFHAGCAASVRPLPPQPDHAGDETAFAEIQIPAHGGDAVGLPHPLTAADASRYRAIFQAQRRGDTQTAIEQTRLLKNTVLLGDVLADRYLMPNAHPNVEQLKAWLRTYPTSPDAANIQKVLVGLAPAGSVQVQNFTKSLSPEDRPDTVHLPDGKTSDPLSKAFTRNPLLDRTVQERVASGEKGAMSALHLIDVTPGMTGAYASQLYGEVALSLLAQGATRSALRIGCEGFEKGKHQVGLAAYVAGLSAWREGHTDTAYELFQSAANSPVTSSELHAAAAFWAARSKARSHAVSAYVSWLHRAANHHDTFYGMLASQTLEQGRKGHAHLADVDMEVTLHDPVPVLSEIDVEAIGALAQGQQLYALLQVGERGRAEDLMRRMWPDLVADSARSRSLQLVAQAAGFEDLSEQMASLIMSVGAHPKEETEALPFPNLHPRNGFRMDPALVYALTRVESNFDSMAASGAGAHGLMQIRPITASFVTQSHPVYDAHGQAVINIPADMVARLHNPSMNLEIGQLYVIYLAHQSDHAGISATQAGGGDLVRVLASYNAGPGAIARWESNQSSSVHDPLFFIETLPNAETRDYVHKTLTYTWRYAKKMGMAAPSLKSLTRAEWPSFKAERALAQEHIALN</sequence>
<dbReference type="OrthoDB" id="9815002at2"/>
<evidence type="ECO:0000256" key="2">
    <source>
        <dbReference type="ARBA" id="ARBA00009387"/>
    </source>
</evidence>
<evidence type="ECO:0000256" key="3">
    <source>
        <dbReference type="SAM" id="MobiDB-lite"/>
    </source>
</evidence>
<name>A0A4Y6UK07_9PROT</name>
<dbReference type="AlphaFoldDB" id="A0A4Y6UK07"/>
<dbReference type="SUPFAM" id="SSF53955">
    <property type="entry name" value="Lysozyme-like"/>
    <property type="match status" value="1"/>
</dbReference>
<dbReference type="PANTHER" id="PTHR37423">
    <property type="entry name" value="SOLUBLE LYTIC MUREIN TRANSGLYCOSYLASE-RELATED"/>
    <property type="match status" value="1"/>
</dbReference>
<comment type="similarity">
    <text evidence="2">Belongs to the virb1 family.</text>
</comment>
<evidence type="ECO:0000313" key="6">
    <source>
        <dbReference type="Proteomes" id="UP000316313"/>
    </source>
</evidence>
<dbReference type="Gene3D" id="1.10.530.10">
    <property type="match status" value="1"/>
</dbReference>
<reference evidence="5 6" key="1">
    <citation type="submission" date="2019-03" db="EMBL/GenBank/DDBJ databases">
        <title>The complete genome sequence of Swingsia samuiensis NBRC107927(T).</title>
        <authorList>
            <person name="Chua K.-O."/>
            <person name="Chan K.-G."/>
            <person name="See-Too W.-S."/>
        </authorList>
    </citation>
    <scope>NUCLEOTIDE SEQUENCE [LARGE SCALE GENOMIC DNA]</scope>
    <source>
        <strain evidence="5 6">AH83</strain>
    </source>
</reference>
<dbReference type="Pfam" id="PF01464">
    <property type="entry name" value="SLT"/>
    <property type="match status" value="1"/>
</dbReference>
<proteinExistence type="inferred from homology"/>
<evidence type="ECO:0000259" key="4">
    <source>
        <dbReference type="Pfam" id="PF01464"/>
    </source>
</evidence>
<protein>
    <submittedName>
        <fullName evidence="5">Lytic transglycosylase domain-containing protein</fullName>
    </submittedName>
</protein>
<dbReference type="InterPro" id="IPR023346">
    <property type="entry name" value="Lysozyme-like_dom_sf"/>
</dbReference>
<feature type="compositionally biased region" description="Basic and acidic residues" evidence="3">
    <location>
        <begin position="151"/>
        <end position="166"/>
    </location>
</feature>
<comment type="similarity">
    <text evidence="1">Belongs to the transglycosylase Slt family.</text>
</comment>
<accession>A0A4Y6UK07</accession>
<dbReference type="Gene3D" id="1.25.20.10">
    <property type="entry name" value="Bacterial muramidases"/>
    <property type="match status" value="1"/>
</dbReference>
<dbReference type="KEGG" id="ssam:E3D00_02425"/>
<feature type="domain" description="Transglycosylase SLT" evidence="4">
    <location>
        <begin position="450"/>
        <end position="575"/>
    </location>
</feature>
<keyword evidence="6" id="KW-1185">Reference proteome</keyword>
<evidence type="ECO:0000313" key="5">
    <source>
        <dbReference type="EMBL" id="QDH17949.1"/>
    </source>
</evidence>
<dbReference type="Proteomes" id="UP000316313">
    <property type="component" value="Chromosome"/>
</dbReference>
<evidence type="ECO:0000256" key="1">
    <source>
        <dbReference type="ARBA" id="ARBA00007734"/>
    </source>
</evidence>
<organism evidence="5 6">
    <name type="scientific">Swingsia samuiensis</name>
    <dbReference type="NCBI Taxonomy" id="1293412"/>
    <lineage>
        <taxon>Bacteria</taxon>
        <taxon>Pseudomonadati</taxon>
        <taxon>Pseudomonadota</taxon>
        <taxon>Alphaproteobacteria</taxon>
        <taxon>Acetobacterales</taxon>
        <taxon>Acetobacteraceae</taxon>
        <taxon>Swingsia</taxon>
    </lineage>
</organism>
<gene>
    <name evidence="5" type="ORF">E3D00_02425</name>
</gene>